<evidence type="ECO:0000256" key="2">
    <source>
        <dbReference type="SAM" id="Phobius"/>
    </source>
</evidence>
<feature type="region of interest" description="Disordered" evidence="1">
    <location>
        <begin position="69"/>
        <end position="95"/>
    </location>
</feature>
<dbReference type="Proteomes" id="UP000813461">
    <property type="component" value="Unassembled WGS sequence"/>
</dbReference>
<accession>A0A8K0RDB9</accession>
<keyword evidence="2" id="KW-0812">Transmembrane</keyword>
<dbReference type="AlphaFoldDB" id="A0A8K0RDB9"/>
<gene>
    <name evidence="3" type="ORF">FB567DRAFT_546248</name>
</gene>
<comment type="caution">
    <text evidence="3">The sequence shown here is derived from an EMBL/GenBank/DDBJ whole genome shotgun (WGS) entry which is preliminary data.</text>
</comment>
<organism evidence="3 4">
    <name type="scientific">Paraphoma chrysanthemicola</name>
    <dbReference type="NCBI Taxonomy" id="798071"/>
    <lineage>
        <taxon>Eukaryota</taxon>
        <taxon>Fungi</taxon>
        <taxon>Dikarya</taxon>
        <taxon>Ascomycota</taxon>
        <taxon>Pezizomycotina</taxon>
        <taxon>Dothideomycetes</taxon>
        <taxon>Pleosporomycetidae</taxon>
        <taxon>Pleosporales</taxon>
        <taxon>Pleosporineae</taxon>
        <taxon>Phaeosphaeriaceae</taxon>
        <taxon>Paraphoma</taxon>
    </lineage>
</organism>
<protein>
    <submittedName>
        <fullName evidence="3">Uncharacterized protein</fullName>
    </submittedName>
</protein>
<keyword evidence="2" id="KW-0472">Membrane</keyword>
<reference evidence="3" key="1">
    <citation type="journal article" date="2021" name="Nat. Commun.">
        <title>Genetic determinants of endophytism in the Arabidopsis root mycobiome.</title>
        <authorList>
            <person name="Mesny F."/>
            <person name="Miyauchi S."/>
            <person name="Thiergart T."/>
            <person name="Pickel B."/>
            <person name="Atanasova L."/>
            <person name="Karlsson M."/>
            <person name="Huettel B."/>
            <person name="Barry K.W."/>
            <person name="Haridas S."/>
            <person name="Chen C."/>
            <person name="Bauer D."/>
            <person name="Andreopoulos W."/>
            <person name="Pangilinan J."/>
            <person name="LaButti K."/>
            <person name="Riley R."/>
            <person name="Lipzen A."/>
            <person name="Clum A."/>
            <person name="Drula E."/>
            <person name="Henrissat B."/>
            <person name="Kohler A."/>
            <person name="Grigoriev I.V."/>
            <person name="Martin F.M."/>
            <person name="Hacquard S."/>
        </authorList>
    </citation>
    <scope>NUCLEOTIDE SEQUENCE</scope>
    <source>
        <strain evidence="3">MPI-SDFR-AT-0120</strain>
    </source>
</reference>
<name>A0A8K0RDB9_9PLEO</name>
<sequence>MITTTKANLGRWKDESSGEHLISVKSPWGIIIVGILGIWLSWNTKYIKKIIGNGALWIRIKTLKRKRREHTAGAPVESTPLLTSGGNHPTESTSYETSDSLAKLLKEKSGIRDLVVDCLAGQDLTNRDKCWLAFFTFIVAILATGVIIGGYFAANVRVDGPAILASDRCGLWLYDSDKRSEAATRARMLDLEKEERASQFAEDYYGEANAVAFRCKVLHRPTLPMSDPVYSNDCPFYKDICRLNQTVTFTTPLIDAKELGFNTPVSPKFRRSTACTPLSMEYPFIQNQTVDGITTYTYHYGTKRTGNDGIHTINHTYTTSGDPWERDAPVYDLFAYSYSNGSDRPVWTPHEYLMRGKYSSITIIFVSSLRIYYEEYSTDPIFPADKMVALPGDTRSWFRNSDPRAQPLACMDTTEVCTDDGKSCWDINTPDKEKTVSDNATEFYLLYAALYKTDTYYSFAKRQGRSLIAQKKVSQYFSLALGTNAWVDEVENWVRTSLARTSINAWSVASGEDSVHEGEDGWRTTIRTPSSPDVPPSRNSEQRPEETGGQAQAGPSRARTAATPPTEQEEIQNAGLRRSSSSSEQGVIEWEPLVLHMLLYGFWLLISRSLLGVKTFLIVQDRPRRGKQMAALDGTGRLGSSQFCQPPVPHFDLNGLSKLTGAARQAVGYECGFVSGGPAAADQRG</sequence>
<evidence type="ECO:0000313" key="4">
    <source>
        <dbReference type="Proteomes" id="UP000813461"/>
    </source>
</evidence>
<keyword evidence="4" id="KW-1185">Reference proteome</keyword>
<feature type="transmembrane region" description="Helical" evidence="2">
    <location>
        <begin position="20"/>
        <end position="42"/>
    </location>
</feature>
<dbReference type="EMBL" id="JAGMVJ010000004">
    <property type="protein sequence ID" value="KAH7091531.1"/>
    <property type="molecule type" value="Genomic_DNA"/>
</dbReference>
<feature type="transmembrane region" description="Helical" evidence="2">
    <location>
        <begin position="131"/>
        <end position="154"/>
    </location>
</feature>
<evidence type="ECO:0000313" key="3">
    <source>
        <dbReference type="EMBL" id="KAH7091531.1"/>
    </source>
</evidence>
<feature type="compositionally biased region" description="Polar residues" evidence="1">
    <location>
        <begin position="80"/>
        <end position="95"/>
    </location>
</feature>
<feature type="region of interest" description="Disordered" evidence="1">
    <location>
        <begin position="509"/>
        <end position="582"/>
    </location>
</feature>
<keyword evidence="2" id="KW-1133">Transmembrane helix</keyword>
<feature type="compositionally biased region" description="Basic and acidic residues" evidence="1">
    <location>
        <begin position="513"/>
        <end position="522"/>
    </location>
</feature>
<proteinExistence type="predicted"/>
<dbReference type="OrthoDB" id="3540210at2759"/>
<evidence type="ECO:0000256" key="1">
    <source>
        <dbReference type="SAM" id="MobiDB-lite"/>
    </source>
</evidence>